<dbReference type="RefSeq" id="WP_343756423.1">
    <property type="nucleotide sequence ID" value="NZ_BAAACW010000136.1"/>
</dbReference>
<dbReference type="InterPro" id="IPR007597">
    <property type="entry name" value="CheC"/>
</dbReference>
<dbReference type="InterPro" id="IPR051469">
    <property type="entry name" value="FliN/MopA/SpaO"/>
</dbReference>
<dbReference type="SUPFAM" id="SSF103039">
    <property type="entry name" value="CheC-like"/>
    <property type="match status" value="1"/>
</dbReference>
<gene>
    <name evidence="10" type="primary">fliY</name>
    <name evidence="10" type="ORF">GCM10008932_20860</name>
</gene>
<dbReference type="Gene3D" id="2.30.330.10">
    <property type="entry name" value="SpoA-like"/>
    <property type="match status" value="1"/>
</dbReference>
<dbReference type="Gene3D" id="3.40.1550.10">
    <property type="entry name" value="CheC-like"/>
    <property type="match status" value="1"/>
</dbReference>
<evidence type="ECO:0000256" key="2">
    <source>
        <dbReference type="ARBA" id="ARBA00009226"/>
    </source>
</evidence>
<organism evidence="10 11">
    <name type="scientific">Alkalibacterium iburiense</name>
    <dbReference type="NCBI Taxonomy" id="290589"/>
    <lineage>
        <taxon>Bacteria</taxon>
        <taxon>Bacillati</taxon>
        <taxon>Bacillota</taxon>
        <taxon>Bacilli</taxon>
        <taxon>Lactobacillales</taxon>
        <taxon>Carnobacteriaceae</taxon>
        <taxon>Alkalibacterium</taxon>
    </lineage>
</organism>
<feature type="domain" description="CheC-like protein" evidence="9">
    <location>
        <begin position="131"/>
        <end position="167"/>
    </location>
</feature>
<evidence type="ECO:0000313" key="11">
    <source>
        <dbReference type="Proteomes" id="UP001501166"/>
    </source>
</evidence>
<evidence type="ECO:0000259" key="9">
    <source>
        <dbReference type="Pfam" id="PF04509"/>
    </source>
</evidence>
<evidence type="ECO:0000259" key="8">
    <source>
        <dbReference type="Pfam" id="PF01052"/>
    </source>
</evidence>
<dbReference type="Proteomes" id="UP001501166">
    <property type="component" value="Unassembled WGS sequence"/>
</dbReference>
<keyword evidence="11" id="KW-1185">Reference proteome</keyword>
<dbReference type="InterPro" id="IPR001543">
    <property type="entry name" value="FliN-like_C"/>
</dbReference>
<keyword evidence="10" id="KW-0966">Cell projection</keyword>
<comment type="similarity">
    <text evidence="2">Belongs to the FliN/MopA/SpaO family.</text>
</comment>
<dbReference type="Pfam" id="PF04509">
    <property type="entry name" value="CheC"/>
    <property type="match status" value="2"/>
</dbReference>
<evidence type="ECO:0000256" key="6">
    <source>
        <dbReference type="ARBA" id="ARBA00023136"/>
    </source>
</evidence>
<dbReference type="PANTHER" id="PTHR43484">
    <property type="match status" value="1"/>
</dbReference>
<proteinExistence type="inferred from homology"/>
<keyword evidence="5" id="KW-0283">Flagellar rotation</keyword>
<evidence type="ECO:0000313" key="10">
    <source>
        <dbReference type="EMBL" id="GAA0369014.1"/>
    </source>
</evidence>
<evidence type="ECO:0000256" key="7">
    <source>
        <dbReference type="SAM" id="MobiDB-lite"/>
    </source>
</evidence>
<feature type="compositionally biased region" description="Polar residues" evidence="7">
    <location>
        <begin position="243"/>
        <end position="259"/>
    </location>
</feature>
<comment type="caution">
    <text evidence="10">The sequence shown here is derived from an EMBL/GenBank/DDBJ whole genome shotgun (WGS) entry which is preliminary data.</text>
</comment>
<keyword evidence="6" id="KW-0472">Membrane</keyword>
<evidence type="ECO:0000256" key="4">
    <source>
        <dbReference type="ARBA" id="ARBA00022500"/>
    </source>
</evidence>
<dbReference type="PANTHER" id="PTHR43484:SF1">
    <property type="entry name" value="FLAGELLAR MOTOR SWITCH PROTEIN FLIN"/>
    <property type="match status" value="1"/>
</dbReference>
<keyword evidence="10" id="KW-0282">Flagellum</keyword>
<dbReference type="SUPFAM" id="SSF101801">
    <property type="entry name" value="Surface presentation of antigens (SPOA)"/>
    <property type="match status" value="1"/>
</dbReference>
<dbReference type="Pfam" id="PF01052">
    <property type="entry name" value="FliMN_C"/>
    <property type="match status" value="1"/>
</dbReference>
<dbReference type="PRINTS" id="PR00956">
    <property type="entry name" value="FLGMOTORFLIN"/>
</dbReference>
<keyword evidence="3" id="KW-1003">Cell membrane</keyword>
<dbReference type="InterPro" id="IPR028976">
    <property type="entry name" value="CheC-like_sf"/>
</dbReference>
<evidence type="ECO:0000256" key="5">
    <source>
        <dbReference type="ARBA" id="ARBA00022779"/>
    </source>
</evidence>
<reference evidence="10 11" key="1">
    <citation type="journal article" date="2019" name="Int. J. Syst. Evol. Microbiol.">
        <title>The Global Catalogue of Microorganisms (GCM) 10K type strain sequencing project: providing services to taxonomists for standard genome sequencing and annotation.</title>
        <authorList>
            <consortium name="The Broad Institute Genomics Platform"/>
            <consortium name="The Broad Institute Genome Sequencing Center for Infectious Disease"/>
            <person name="Wu L."/>
            <person name="Ma J."/>
        </authorList>
    </citation>
    <scope>NUCLEOTIDE SEQUENCE [LARGE SCALE GENOMIC DNA]</scope>
    <source>
        <strain evidence="10 11">JCM 12662</strain>
    </source>
</reference>
<dbReference type="EMBL" id="BAAACW010000136">
    <property type="protein sequence ID" value="GAA0369014.1"/>
    <property type="molecule type" value="Genomic_DNA"/>
</dbReference>
<comment type="subcellular location">
    <subcellularLocation>
        <location evidence="1">Cell membrane</location>
        <topology evidence="1">Peripheral membrane protein</topology>
        <orientation evidence="1">Cytoplasmic side</orientation>
    </subcellularLocation>
</comment>
<feature type="region of interest" description="Disordered" evidence="7">
    <location>
        <begin position="235"/>
        <end position="259"/>
    </location>
</feature>
<dbReference type="NCBIfam" id="NF005995">
    <property type="entry name" value="PRK08119.1"/>
    <property type="match status" value="1"/>
</dbReference>
<dbReference type="InterPro" id="IPR036429">
    <property type="entry name" value="SpoA-like_sf"/>
</dbReference>
<sequence length="361" mass="39653">MSDQLTQEEIDALLNGTAQADEPAALENPLSQDVEDIIGEVGNISMSQAATTLSLLLNRKVKITTPRVKGLTLKEIIDESVAPKVVTSIAFKKGLVGNNVLMIDVNDAIIIADLMMGNDGSNVEGKEFTELELSAVSEAMNQMIGAASTAMATMFDRRVDISPPDVEVWEDSDKLFMEAPDENEMVCMTSFHLSVEGLLESEIMQILPLDTVMEIVDIMMGDEAEVLNGRDQVVNEDKHDSQETQPETQSQATQETVSIQNPKFQDLEKNTMKNAPRNLDLIMDVPLDFSVVLGKSQKTIKDVLSLSTGSVVELDKMTDEPLEIYVNGKLIAEGEVVVINESFGIRITNILSKEQRVKHLN</sequence>
<keyword evidence="10" id="KW-0969">Cilium</keyword>
<dbReference type="NCBIfam" id="TIGR02480">
    <property type="entry name" value="fliN"/>
    <property type="match status" value="1"/>
</dbReference>
<feature type="domain" description="CheC-like protein" evidence="9">
    <location>
        <begin position="35"/>
        <end position="69"/>
    </location>
</feature>
<name>A0ABN0XP01_9LACT</name>
<protein>
    <submittedName>
        <fullName evidence="10">Flagellar motor switch phosphatase FliY</fullName>
    </submittedName>
</protein>
<dbReference type="CDD" id="cd17907">
    <property type="entry name" value="FliY_FliN-Y"/>
    <property type="match status" value="1"/>
</dbReference>
<accession>A0ABN0XP01</accession>
<feature type="domain" description="Flagellar motor switch protein FliN-like C-terminal" evidence="8">
    <location>
        <begin position="281"/>
        <end position="351"/>
    </location>
</feature>
<dbReference type="InterPro" id="IPR001172">
    <property type="entry name" value="FliN_T3SS_HrcQb"/>
</dbReference>
<evidence type="ECO:0000256" key="3">
    <source>
        <dbReference type="ARBA" id="ARBA00022475"/>
    </source>
</evidence>
<keyword evidence="4" id="KW-0145">Chemotaxis</keyword>
<dbReference type="InterPro" id="IPR012826">
    <property type="entry name" value="FliN"/>
</dbReference>
<evidence type="ECO:0000256" key="1">
    <source>
        <dbReference type="ARBA" id="ARBA00004413"/>
    </source>
</evidence>